<feature type="transmembrane region" description="Helical" evidence="1">
    <location>
        <begin position="6"/>
        <end position="26"/>
    </location>
</feature>
<organism evidence="2 3">
    <name type="scientific">Enterocloster bolteae (strain ATCC BAA-613 / DSM 15670 / CCUG 46953 / JCM 12243 / WAL 16351)</name>
    <name type="common">Clostridium bolteae</name>
    <dbReference type="NCBI Taxonomy" id="411902"/>
    <lineage>
        <taxon>Bacteria</taxon>
        <taxon>Bacillati</taxon>
        <taxon>Bacillota</taxon>
        <taxon>Clostridia</taxon>
        <taxon>Lachnospirales</taxon>
        <taxon>Lachnospiraceae</taxon>
        <taxon>Enterocloster</taxon>
    </lineage>
</organism>
<keyword evidence="1" id="KW-1133">Transmembrane helix</keyword>
<comment type="caution">
    <text evidence="2">The sequence shown here is derived from an EMBL/GenBank/DDBJ whole genome shotgun (WGS) entry which is preliminary data.</text>
</comment>
<reference evidence="2 3" key="1">
    <citation type="submission" date="2007-08" db="EMBL/GenBank/DDBJ databases">
        <authorList>
            <person name="Fulton L."/>
            <person name="Clifton S."/>
            <person name="Fulton B."/>
            <person name="Xu J."/>
            <person name="Minx P."/>
            <person name="Pepin K.H."/>
            <person name="Johnson M."/>
            <person name="Thiruvilangam P."/>
            <person name="Bhonagiri V."/>
            <person name="Nash W.E."/>
            <person name="Mardis E.R."/>
            <person name="Wilson R.K."/>
        </authorList>
    </citation>
    <scope>NUCLEOTIDE SEQUENCE [LARGE SCALE GENOMIC DNA]</scope>
    <source>
        <strain evidence="3">ATCC BAA-613 / DSM 15670 / CCUG 46953 / JCM 12243 / WAL 16351</strain>
    </source>
</reference>
<keyword evidence="1" id="KW-0812">Transmembrane</keyword>
<accession>A8S3T9</accession>
<name>A8S3T9_ENTBW</name>
<reference evidence="2 3" key="2">
    <citation type="submission" date="2007-09" db="EMBL/GenBank/DDBJ databases">
        <title>Draft genome sequence of Clostridium bolteae (ATCC BAA-613).</title>
        <authorList>
            <person name="Sudarsanam P."/>
            <person name="Ley R."/>
            <person name="Guruge J."/>
            <person name="Turnbaugh P.J."/>
            <person name="Mahowald M."/>
            <person name="Liep D."/>
            <person name="Gordon J."/>
        </authorList>
    </citation>
    <scope>NUCLEOTIDE SEQUENCE [LARGE SCALE GENOMIC DNA]</scope>
    <source>
        <strain evidence="3">ATCC BAA-613 / DSM 15670 / CCUG 46953 / JCM 12243 / WAL 16351</strain>
    </source>
</reference>
<dbReference type="AlphaFoldDB" id="A8S3T9"/>
<dbReference type="HOGENOM" id="CLU_3372992_0_0_9"/>
<keyword evidence="1" id="KW-0472">Membrane</keyword>
<evidence type="ECO:0000313" key="2">
    <source>
        <dbReference type="EMBL" id="EDP13089.1"/>
    </source>
</evidence>
<dbReference type="EMBL" id="ABCC02000057">
    <property type="protein sequence ID" value="EDP13089.1"/>
    <property type="molecule type" value="Genomic_DNA"/>
</dbReference>
<dbReference type="PaxDb" id="411902-CLOBOL_06721"/>
<protein>
    <submittedName>
        <fullName evidence="2">Uncharacterized protein</fullName>
    </submittedName>
</protein>
<dbReference type="Proteomes" id="UP000005396">
    <property type="component" value="Unassembled WGS sequence"/>
</dbReference>
<gene>
    <name evidence="2" type="ORF">CLOBOL_06721</name>
</gene>
<evidence type="ECO:0000256" key="1">
    <source>
        <dbReference type="SAM" id="Phobius"/>
    </source>
</evidence>
<sequence>MVLSDISLVFYNIWIWTFISIIGIVVSNEKERYR</sequence>
<evidence type="ECO:0000313" key="3">
    <source>
        <dbReference type="Proteomes" id="UP000005396"/>
    </source>
</evidence>
<proteinExistence type="predicted"/>